<keyword evidence="5 10" id="KW-1133">Transmembrane helix</keyword>
<evidence type="ECO:0000256" key="9">
    <source>
        <dbReference type="SAM" id="MobiDB-lite"/>
    </source>
</evidence>
<keyword evidence="4 10" id="KW-0812">Transmembrane</keyword>
<evidence type="ECO:0000313" key="13">
    <source>
        <dbReference type="EMBL" id="SEM78666.1"/>
    </source>
</evidence>
<proteinExistence type="inferred from homology"/>
<dbReference type="Proteomes" id="UP000199158">
    <property type="component" value="Unassembled WGS sequence"/>
</dbReference>
<evidence type="ECO:0000256" key="7">
    <source>
        <dbReference type="ARBA" id="ARBA00029447"/>
    </source>
</evidence>
<dbReference type="SMART" id="SM00283">
    <property type="entry name" value="MA"/>
    <property type="match status" value="1"/>
</dbReference>
<evidence type="ECO:0000256" key="3">
    <source>
        <dbReference type="ARBA" id="ARBA00022500"/>
    </source>
</evidence>
<dbReference type="PROSITE" id="PS50111">
    <property type="entry name" value="CHEMOTAXIS_TRANSDUC_2"/>
    <property type="match status" value="1"/>
</dbReference>
<feature type="domain" description="HAMP" evidence="12">
    <location>
        <begin position="305"/>
        <end position="358"/>
    </location>
</feature>
<evidence type="ECO:0000259" key="12">
    <source>
        <dbReference type="PROSITE" id="PS50885"/>
    </source>
</evidence>
<dbReference type="GO" id="GO:0004888">
    <property type="term" value="F:transmembrane signaling receptor activity"/>
    <property type="evidence" value="ECO:0007669"/>
    <property type="project" value="TreeGrafter"/>
</dbReference>
<dbReference type="PANTHER" id="PTHR43531:SF11">
    <property type="entry name" value="METHYL-ACCEPTING CHEMOTAXIS PROTEIN 3"/>
    <property type="match status" value="1"/>
</dbReference>
<keyword evidence="8" id="KW-0807">Transducer</keyword>
<feature type="compositionally biased region" description="Low complexity" evidence="9">
    <location>
        <begin position="407"/>
        <end position="425"/>
    </location>
</feature>
<dbReference type="InterPro" id="IPR004089">
    <property type="entry name" value="MCPsignal_dom"/>
</dbReference>
<feature type="region of interest" description="Disordered" evidence="9">
    <location>
        <begin position="656"/>
        <end position="678"/>
    </location>
</feature>
<dbReference type="InterPro" id="IPR033479">
    <property type="entry name" value="dCache_1"/>
</dbReference>
<evidence type="ECO:0000256" key="8">
    <source>
        <dbReference type="PROSITE-ProRule" id="PRU00284"/>
    </source>
</evidence>
<dbReference type="GO" id="GO:0007165">
    <property type="term" value="P:signal transduction"/>
    <property type="evidence" value="ECO:0007669"/>
    <property type="project" value="UniProtKB-KW"/>
</dbReference>
<dbReference type="Gene3D" id="3.30.450.20">
    <property type="entry name" value="PAS domain"/>
    <property type="match status" value="1"/>
</dbReference>
<evidence type="ECO:0000259" key="11">
    <source>
        <dbReference type="PROSITE" id="PS50111"/>
    </source>
</evidence>
<name>A0A1H8B7K0_9FIRM</name>
<evidence type="ECO:0000256" key="1">
    <source>
        <dbReference type="ARBA" id="ARBA00004651"/>
    </source>
</evidence>
<comment type="similarity">
    <text evidence="7">Belongs to the methyl-accepting chemotaxis (MCP) protein family.</text>
</comment>
<feature type="domain" description="Methyl-accepting transducer" evidence="11">
    <location>
        <begin position="408"/>
        <end position="637"/>
    </location>
</feature>
<evidence type="ECO:0000256" key="2">
    <source>
        <dbReference type="ARBA" id="ARBA00022475"/>
    </source>
</evidence>
<dbReference type="SUPFAM" id="SSF103190">
    <property type="entry name" value="Sensory domain-like"/>
    <property type="match status" value="1"/>
</dbReference>
<evidence type="ECO:0000256" key="10">
    <source>
        <dbReference type="SAM" id="Phobius"/>
    </source>
</evidence>
<dbReference type="RefSeq" id="WP_123810993.1">
    <property type="nucleotide sequence ID" value="NZ_FOCG01000001.1"/>
</dbReference>
<sequence>MKSIRSQIIMVILSLVILLSILFGIASSYLNYNTVSSVLKQNLTETAVVSADRVAAEIRAIQNVALETGSISLLADPDVPLTEKKEAIDLRAKNHNFERGNLLNAQGISLFDGNDYSERDYFKASIKGEKYISDPTTSKITGKTTFLISAPLWKDGKPGTTVIGVIYFVPNENFLNDIVSNINISQSGYAYILNKDGTNVADKDLTVVGKENSIADAKSDSSLAAISKIESDMISGKEGYGKYQYRGEEWVQGFAPISHTNHWSLGVAAKEKDFLGNFYRSMVITGILMAVFVIVGLIAAILFANKIGKPIIECSNRLLRLSEGDLASPVFVTDRKDETGVLMNSTKTLVDDLSGVVQDMTFVLGEMAQGNLAVQSTQTYRGDFIPIQTATGKIIESLNDAMSQINQSSEQVSSGSEQVSSGAQALAQGATEQASSVQELAATINEISHQVKDNAANATEASNNASVVANEMMESNQKMQQMIEAMAQINDSAKEISKVIKTIEDIAFQTNILALNAAVEAARAGAAGKGFAVVADEVRNLASKSAEAAKGTTALIENSIAAVENGTKLADGAAKSLTTVVEGAVSVIDALNKISVASSEQANSINQVTQGVDQISNVVQTNSATAEESAAASEELSGQAQMLRSLVSKFKLKDSGYYPDSEEDDTIAPQFADFGSKY</sequence>
<keyword evidence="6 10" id="KW-0472">Membrane</keyword>
<keyword evidence="14" id="KW-1185">Reference proteome</keyword>
<comment type="subcellular location">
    <subcellularLocation>
        <location evidence="1">Cell membrane</location>
        <topology evidence="1">Multi-pass membrane protein</topology>
    </subcellularLocation>
</comment>
<evidence type="ECO:0000256" key="4">
    <source>
        <dbReference type="ARBA" id="ARBA00022692"/>
    </source>
</evidence>
<dbReference type="AlphaFoldDB" id="A0A1H8B7K0"/>
<dbReference type="InterPro" id="IPR051310">
    <property type="entry name" value="MCP_chemotaxis"/>
</dbReference>
<dbReference type="CDD" id="cd12912">
    <property type="entry name" value="PDC2_MCP_like"/>
    <property type="match status" value="1"/>
</dbReference>
<keyword evidence="3" id="KW-0145">Chemotaxis</keyword>
<dbReference type="Pfam" id="PF02743">
    <property type="entry name" value="dCache_1"/>
    <property type="match status" value="1"/>
</dbReference>
<dbReference type="EMBL" id="FOCG01000001">
    <property type="protein sequence ID" value="SEM78666.1"/>
    <property type="molecule type" value="Genomic_DNA"/>
</dbReference>
<dbReference type="InterPro" id="IPR003660">
    <property type="entry name" value="HAMP_dom"/>
</dbReference>
<dbReference type="PANTHER" id="PTHR43531">
    <property type="entry name" value="PROTEIN ICFG"/>
    <property type="match status" value="1"/>
</dbReference>
<protein>
    <submittedName>
        <fullName evidence="13">Methyl-accepting chemotaxis protein</fullName>
    </submittedName>
</protein>
<reference evidence="13 14" key="1">
    <citation type="submission" date="2016-10" db="EMBL/GenBank/DDBJ databases">
        <authorList>
            <person name="de Groot N.N."/>
        </authorList>
    </citation>
    <scope>NUCLEOTIDE SEQUENCE [LARGE SCALE GENOMIC DNA]</scope>
    <source>
        <strain evidence="13 14">CGMCC 1.5070</strain>
    </source>
</reference>
<dbReference type="SUPFAM" id="SSF58104">
    <property type="entry name" value="Methyl-accepting chemotaxis protein (MCP) signaling domain"/>
    <property type="match status" value="1"/>
</dbReference>
<dbReference type="Gene3D" id="6.10.340.10">
    <property type="match status" value="1"/>
</dbReference>
<feature type="region of interest" description="Disordered" evidence="9">
    <location>
        <begin position="406"/>
        <end position="427"/>
    </location>
</feature>
<keyword evidence="2" id="KW-1003">Cell membrane</keyword>
<accession>A0A1H8B7K0</accession>
<evidence type="ECO:0000256" key="6">
    <source>
        <dbReference type="ARBA" id="ARBA00023136"/>
    </source>
</evidence>
<feature type="transmembrane region" description="Helical" evidence="10">
    <location>
        <begin position="282"/>
        <end position="303"/>
    </location>
</feature>
<dbReference type="InterPro" id="IPR029151">
    <property type="entry name" value="Sensor-like_sf"/>
</dbReference>
<dbReference type="Gene3D" id="1.10.287.950">
    <property type="entry name" value="Methyl-accepting chemotaxis protein"/>
    <property type="match status" value="1"/>
</dbReference>
<evidence type="ECO:0000256" key="5">
    <source>
        <dbReference type="ARBA" id="ARBA00022989"/>
    </source>
</evidence>
<dbReference type="GO" id="GO:0006935">
    <property type="term" value="P:chemotaxis"/>
    <property type="evidence" value="ECO:0007669"/>
    <property type="project" value="UniProtKB-KW"/>
</dbReference>
<dbReference type="GO" id="GO:0005886">
    <property type="term" value="C:plasma membrane"/>
    <property type="evidence" value="ECO:0007669"/>
    <property type="project" value="UniProtKB-SubCell"/>
</dbReference>
<evidence type="ECO:0000313" key="14">
    <source>
        <dbReference type="Proteomes" id="UP000199158"/>
    </source>
</evidence>
<dbReference type="Pfam" id="PF00672">
    <property type="entry name" value="HAMP"/>
    <property type="match status" value="1"/>
</dbReference>
<dbReference type="Pfam" id="PF00015">
    <property type="entry name" value="MCPsignal"/>
    <property type="match status" value="1"/>
</dbReference>
<organism evidence="13 14">
    <name type="scientific">Hydrogenoanaerobacterium saccharovorans</name>
    <dbReference type="NCBI Taxonomy" id="474960"/>
    <lineage>
        <taxon>Bacteria</taxon>
        <taxon>Bacillati</taxon>
        <taxon>Bacillota</taxon>
        <taxon>Clostridia</taxon>
        <taxon>Eubacteriales</taxon>
        <taxon>Oscillospiraceae</taxon>
        <taxon>Hydrogenoanaerobacterium</taxon>
    </lineage>
</organism>
<gene>
    <name evidence="13" type="ORF">SAMN05216180_1750</name>
</gene>
<dbReference type="STRING" id="474960.SAMN05216180_1750"/>
<dbReference type="PROSITE" id="PS50885">
    <property type="entry name" value="HAMP"/>
    <property type="match status" value="1"/>
</dbReference>